<evidence type="ECO:0000256" key="2">
    <source>
        <dbReference type="ARBA" id="ARBA00002790"/>
    </source>
</evidence>
<keyword evidence="5" id="KW-0288">FMN</keyword>
<keyword evidence="8" id="KW-0694">RNA-binding</keyword>
<evidence type="ECO:0000259" key="12">
    <source>
        <dbReference type="Pfam" id="PF01207"/>
    </source>
</evidence>
<evidence type="ECO:0000256" key="11">
    <source>
        <dbReference type="ARBA" id="ARBA00048802"/>
    </source>
</evidence>
<dbReference type="Gene3D" id="3.20.20.70">
    <property type="entry name" value="Aldolase class I"/>
    <property type="match status" value="1"/>
</dbReference>
<dbReference type="InterPro" id="IPR004652">
    <property type="entry name" value="DusB-like"/>
</dbReference>
<evidence type="ECO:0000256" key="4">
    <source>
        <dbReference type="ARBA" id="ARBA00022630"/>
    </source>
</evidence>
<name>A0A6J6YLH4_9ZZZZ</name>
<keyword evidence="3" id="KW-0820">tRNA-binding</keyword>
<dbReference type="Pfam" id="PF01207">
    <property type="entry name" value="Dus"/>
    <property type="match status" value="1"/>
</dbReference>
<evidence type="ECO:0000313" key="13">
    <source>
        <dbReference type="EMBL" id="CAB4810242.1"/>
    </source>
</evidence>
<protein>
    <submittedName>
        <fullName evidence="13">Unannotated protein</fullName>
    </submittedName>
</protein>
<keyword evidence="4" id="KW-0285">Flavoprotein</keyword>
<dbReference type="InterPro" id="IPR018517">
    <property type="entry name" value="tRNA_hU_synthase_CS"/>
</dbReference>
<organism evidence="13">
    <name type="scientific">freshwater metagenome</name>
    <dbReference type="NCBI Taxonomy" id="449393"/>
    <lineage>
        <taxon>unclassified sequences</taxon>
        <taxon>metagenomes</taxon>
        <taxon>ecological metagenomes</taxon>
    </lineage>
</organism>
<comment type="catalytic activity">
    <reaction evidence="11">
        <text>a 5,6-dihydrouridine in tRNA + NAD(+) = a uridine in tRNA + NADH + H(+)</text>
        <dbReference type="Rhea" id="RHEA:54452"/>
        <dbReference type="Rhea" id="RHEA-COMP:13339"/>
        <dbReference type="Rhea" id="RHEA-COMP:13887"/>
        <dbReference type="ChEBI" id="CHEBI:15378"/>
        <dbReference type="ChEBI" id="CHEBI:57540"/>
        <dbReference type="ChEBI" id="CHEBI:57945"/>
        <dbReference type="ChEBI" id="CHEBI:65315"/>
        <dbReference type="ChEBI" id="CHEBI:74443"/>
    </reaction>
</comment>
<sequence>MKPLQLGPYQVWPPVVLAPMAGVTNAPFRTMCRRFAPDLIYVNEMVMATALVHGNAKTARMATFGAHESPRSLQIYGSDPAIIGEAVRLLCSQDRVDHIDLNFGCPAQKVTRRGGGAAVPVKPNLLRAILRAVVTGASPYGIPVTAKFRMGIHDELLTFIRTGQIAEEEGVAAIALHARTAQQHYAGTANWDAIAELKAAVTGIPVLGNGDIWEAADALKMVEHTNCDGVVIGRGCLGRPWLFGHLVAAFNGEPVPESPPLGFVGQQMADHCRLLAEHLGEDHAVRDFRKHTSWYLTGYPVGGEARGNFSKINSIAELDHLIAALDPTLVVVPGGERIRRGHTNGPIRVILPEGYLDNLDDATPPDDGHVMALSGG</sequence>
<dbReference type="InterPro" id="IPR001269">
    <property type="entry name" value="DUS_fam"/>
</dbReference>
<accession>A0A6J6YLH4</accession>
<dbReference type="NCBIfam" id="TIGR00737">
    <property type="entry name" value="nifR3_yhdG"/>
    <property type="match status" value="1"/>
</dbReference>
<comment type="catalytic activity">
    <reaction evidence="10">
        <text>a 5,6-dihydrouridine in tRNA + NADP(+) = a uridine in tRNA + NADPH + H(+)</text>
        <dbReference type="Rhea" id="RHEA:23624"/>
        <dbReference type="Rhea" id="RHEA-COMP:13339"/>
        <dbReference type="Rhea" id="RHEA-COMP:13887"/>
        <dbReference type="ChEBI" id="CHEBI:15378"/>
        <dbReference type="ChEBI" id="CHEBI:57783"/>
        <dbReference type="ChEBI" id="CHEBI:58349"/>
        <dbReference type="ChEBI" id="CHEBI:65315"/>
        <dbReference type="ChEBI" id="CHEBI:74443"/>
    </reaction>
</comment>
<dbReference type="AlphaFoldDB" id="A0A6J6YLH4"/>
<proteinExistence type="predicted"/>
<evidence type="ECO:0000256" key="1">
    <source>
        <dbReference type="ARBA" id="ARBA00001917"/>
    </source>
</evidence>
<evidence type="ECO:0000256" key="5">
    <source>
        <dbReference type="ARBA" id="ARBA00022643"/>
    </source>
</evidence>
<dbReference type="InterPro" id="IPR035587">
    <property type="entry name" value="DUS-like_FMN-bd"/>
</dbReference>
<keyword evidence="6" id="KW-0819">tRNA processing</keyword>
<dbReference type="PROSITE" id="PS01136">
    <property type="entry name" value="UPF0034"/>
    <property type="match status" value="1"/>
</dbReference>
<dbReference type="PANTHER" id="PTHR45846">
    <property type="entry name" value="TRNA-DIHYDROURIDINE(47) SYNTHASE [NAD(P)(+)]-LIKE"/>
    <property type="match status" value="1"/>
</dbReference>
<evidence type="ECO:0000256" key="7">
    <source>
        <dbReference type="ARBA" id="ARBA00022857"/>
    </source>
</evidence>
<evidence type="ECO:0000256" key="3">
    <source>
        <dbReference type="ARBA" id="ARBA00022555"/>
    </source>
</evidence>
<dbReference type="Gene3D" id="1.10.1200.80">
    <property type="entry name" value="Putative flavin oxidoreducatase, domain 2"/>
    <property type="match status" value="1"/>
</dbReference>
<dbReference type="GO" id="GO:0000049">
    <property type="term" value="F:tRNA binding"/>
    <property type="evidence" value="ECO:0007669"/>
    <property type="project" value="UniProtKB-KW"/>
</dbReference>
<evidence type="ECO:0000256" key="6">
    <source>
        <dbReference type="ARBA" id="ARBA00022694"/>
    </source>
</evidence>
<keyword evidence="9" id="KW-0560">Oxidoreductase</keyword>
<dbReference type="PANTHER" id="PTHR45846:SF1">
    <property type="entry name" value="TRNA-DIHYDROURIDINE(47) SYNTHASE [NAD(P)(+)]-LIKE"/>
    <property type="match status" value="1"/>
</dbReference>
<dbReference type="EMBL" id="CAFAAI010000294">
    <property type="protein sequence ID" value="CAB4810242.1"/>
    <property type="molecule type" value="Genomic_DNA"/>
</dbReference>
<feature type="domain" description="DUS-like FMN-binding" evidence="12">
    <location>
        <begin position="17"/>
        <end position="317"/>
    </location>
</feature>
<comment type="function">
    <text evidence="2">Catalyzes the synthesis of 5,6-dihydrouridine (D), a modified base found in the D-loop of most tRNAs, via the reduction of the C5-C6 double bond in target uridines.</text>
</comment>
<dbReference type="PIRSF" id="PIRSF006621">
    <property type="entry name" value="Dus"/>
    <property type="match status" value="1"/>
</dbReference>
<dbReference type="GO" id="GO:0017150">
    <property type="term" value="F:tRNA dihydrouridine synthase activity"/>
    <property type="evidence" value="ECO:0007669"/>
    <property type="project" value="InterPro"/>
</dbReference>
<dbReference type="InterPro" id="IPR013785">
    <property type="entry name" value="Aldolase_TIM"/>
</dbReference>
<reference evidence="13" key="1">
    <citation type="submission" date="2020-05" db="EMBL/GenBank/DDBJ databases">
        <authorList>
            <person name="Chiriac C."/>
            <person name="Salcher M."/>
            <person name="Ghai R."/>
            <person name="Kavagutti S V."/>
        </authorList>
    </citation>
    <scope>NUCLEOTIDE SEQUENCE</scope>
</reference>
<dbReference type="InterPro" id="IPR024036">
    <property type="entry name" value="tRNA-dHydroUridine_Synthase_C"/>
</dbReference>
<dbReference type="GO" id="GO:0050660">
    <property type="term" value="F:flavin adenine dinucleotide binding"/>
    <property type="evidence" value="ECO:0007669"/>
    <property type="project" value="InterPro"/>
</dbReference>
<dbReference type="CDD" id="cd02801">
    <property type="entry name" value="DUS_like_FMN"/>
    <property type="match status" value="1"/>
</dbReference>
<evidence type="ECO:0000256" key="10">
    <source>
        <dbReference type="ARBA" id="ARBA00048205"/>
    </source>
</evidence>
<evidence type="ECO:0000256" key="9">
    <source>
        <dbReference type="ARBA" id="ARBA00023002"/>
    </source>
</evidence>
<keyword evidence="7" id="KW-0521">NADP</keyword>
<dbReference type="SUPFAM" id="SSF51395">
    <property type="entry name" value="FMN-linked oxidoreductases"/>
    <property type="match status" value="1"/>
</dbReference>
<evidence type="ECO:0000256" key="8">
    <source>
        <dbReference type="ARBA" id="ARBA00022884"/>
    </source>
</evidence>
<gene>
    <name evidence="13" type="ORF">UFOPK2992_01528</name>
</gene>
<comment type="cofactor">
    <cofactor evidence="1">
        <name>FMN</name>
        <dbReference type="ChEBI" id="CHEBI:58210"/>
    </cofactor>
</comment>